<protein>
    <submittedName>
        <fullName evidence="1">Uncharacterized protein</fullName>
    </submittedName>
</protein>
<accession>A0A1C3MZ54</accession>
<dbReference type="EMBL" id="LT598496">
    <property type="protein sequence ID" value="SBV25564.1"/>
    <property type="molecule type" value="Genomic_DNA"/>
</dbReference>
<dbReference type="OrthoDB" id="5184233at2"/>
<sequence length="486" mass="52919">MSTDPGARSMAEVLANTIRIDREDQLEDMIQGLVDLNAVDDLAQLEENTRDWQRSVWSTQHRNPVDGLVAELTSEAMAAMAELTDRPERLARVFVVTLKQEKVMARLRPLPDGSALVLISDATFTLCHLYAGCAAEGMAQLQSGRRLRDLWRAGRAVRDNRLGADPVLLGGLLRYYLVNQRIYALAAKLGHRQTRQTETISLWLSMQAMSFALCHEIAHHVLDHRPAASVAPPGDDQSACPLSEQQEFEADLLGYQAAMRVGRRASAAIPTTSGVDVPELGAALGALVGMLAIHVTEQGLFVRRGRSHPPAPARAARLLDQFSGATRQFAELFLTDLVRATREAVDFSPSGRPFDVAWFSREPRVNSPQPSHYLQAISLLDRLQCRSRDDHAAILARIDKTSPFSLTEGARACLAGDAEAALLSWGVPASTVDEICAPHRALEFSTLVSHLRSSIAAHGVPSEAHLTASVVITQLLVPLLGSRPAA</sequence>
<evidence type="ECO:0000313" key="2">
    <source>
        <dbReference type="Proteomes" id="UP000199393"/>
    </source>
</evidence>
<dbReference type="Proteomes" id="UP000199393">
    <property type="component" value="Chromosome I"/>
</dbReference>
<organism evidence="1 2">
    <name type="scientific">Micromonospora krabiensis</name>
    <dbReference type="NCBI Taxonomy" id="307121"/>
    <lineage>
        <taxon>Bacteria</taxon>
        <taxon>Bacillati</taxon>
        <taxon>Actinomycetota</taxon>
        <taxon>Actinomycetes</taxon>
        <taxon>Micromonosporales</taxon>
        <taxon>Micromonosporaceae</taxon>
        <taxon>Micromonospora</taxon>
    </lineage>
</organism>
<name>A0A1C3MZ54_9ACTN</name>
<dbReference type="AlphaFoldDB" id="A0A1C3MZ54"/>
<gene>
    <name evidence="1" type="ORF">GA0070620_1041</name>
</gene>
<keyword evidence="2" id="KW-1185">Reference proteome</keyword>
<dbReference type="RefSeq" id="WP_091588804.1">
    <property type="nucleotide sequence ID" value="NZ_JBHRWG010000003.1"/>
</dbReference>
<reference evidence="2" key="1">
    <citation type="submission" date="2016-06" db="EMBL/GenBank/DDBJ databases">
        <authorList>
            <person name="Varghese N."/>
        </authorList>
    </citation>
    <scope>NUCLEOTIDE SEQUENCE [LARGE SCALE GENOMIC DNA]</scope>
    <source>
        <strain evidence="2">DSM 45344</strain>
    </source>
</reference>
<evidence type="ECO:0000313" key="1">
    <source>
        <dbReference type="EMBL" id="SBV25564.1"/>
    </source>
</evidence>
<proteinExistence type="predicted"/>